<dbReference type="Proteomes" id="UP000032671">
    <property type="component" value="Unassembled WGS sequence"/>
</dbReference>
<keyword evidence="4" id="KW-1185">Reference proteome</keyword>
<sequence>MAEFHSLQARSAKYSATAAYRRIVGYEALRAVFHTYRDKVVVPAYGDAMGQAVFWKDAFKI</sequence>
<protein>
    <submittedName>
        <fullName evidence="1">Uncharacterized protein</fullName>
    </submittedName>
</protein>
<evidence type="ECO:0000313" key="3">
    <source>
        <dbReference type="Proteomes" id="UP000032671"/>
    </source>
</evidence>
<evidence type="ECO:0000313" key="1">
    <source>
        <dbReference type="EMBL" id="GAN61548.1"/>
    </source>
</evidence>
<gene>
    <name evidence="1" type="ORF">Abci_036_015</name>
    <name evidence="2" type="ORF">ACI01nite_26770</name>
</gene>
<proteinExistence type="predicted"/>
<dbReference type="EMBL" id="BJVU01000021">
    <property type="protein sequence ID" value="GEL60075.1"/>
    <property type="molecule type" value="Genomic_DNA"/>
</dbReference>
<dbReference type="Proteomes" id="UP000321891">
    <property type="component" value="Unassembled WGS sequence"/>
</dbReference>
<comment type="caution">
    <text evidence="1">The sequence shown here is derived from an EMBL/GenBank/DDBJ whole genome shotgun (WGS) entry which is preliminary data.</text>
</comment>
<accession>A0A6N3SRN5</accession>
<evidence type="ECO:0000313" key="2">
    <source>
        <dbReference type="EMBL" id="GEL60075.1"/>
    </source>
</evidence>
<name>A0A0D6N7K9_9PROT</name>
<evidence type="ECO:0000313" key="4">
    <source>
        <dbReference type="Proteomes" id="UP000321891"/>
    </source>
</evidence>
<accession>A0A0D6N7K9</accession>
<dbReference type="EMBL" id="BAMV01000036">
    <property type="protein sequence ID" value="GAN61548.1"/>
    <property type="molecule type" value="Genomic_DNA"/>
</dbReference>
<reference evidence="2 4" key="2">
    <citation type="submission" date="2019-07" db="EMBL/GenBank/DDBJ databases">
        <title>Whole genome shotgun sequence of Acetobacter cibinongensis NBRC 16605.</title>
        <authorList>
            <person name="Hosoyama A."/>
            <person name="Uohara A."/>
            <person name="Ohji S."/>
            <person name="Ichikawa N."/>
        </authorList>
    </citation>
    <scope>NUCLEOTIDE SEQUENCE [LARGE SCALE GENOMIC DNA]</scope>
    <source>
        <strain evidence="2 4">NBRC 16605</strain>
    </source>
</reference>
<organism evidence="1 3">
    <name type="scientific">Acetobacter cibinongensis</name>
    <dbReference type="NCBI Taxonomy" id="146475"/>
    <lineage>
        <taxon>Bacteria</taxon>
        <taxon>Pseudomonadati</taxon>
        <taxon>Pseudomonadota</taxon>
        <taxon>Alphaproteobacteria</taxon>
        <taxon>Acetobacterales</taxon>
        <taxon>Acetobacteraceae</taxon>
        <taxon>Acetobacter</taxon>
    </lineage>
</organism>
<reference evidence="1 3" key="1">
    <citation type="submission" date="2012-11" db="EMBL/GenBank/DDBJ databases">
        <title>Whole genome sequence of Acetobacter cibinongensis 4H-1.</title>
        <authorList>
            <person name="Azuma Y."/>
            <person name="Higashiura N."/>
            <person name="Hirakawa H."/>
            <person name="Matsushita K."/>
        </authorList>
    </citation>
    <scope>NUCLEOTIDE SEQUENCE [LARGE SCALE GENOMIC DNA]</scope>
    <source>
        <strain evidence="1 3">4H-1</strain>
    </source>
</reference>
<dbReference type="STRING" id="1231339.Abci_036_015"/>
<dbReference type="AlphaFoldDB" id="A0A0D6N7K9"/>